<evidence type="ECO:0000256" key="3">
    <source>
        <dbReference type="SAM" id="MobiDB-lite"/>
    </source>
</evidence>
<evidence type="ECO:0000313" key="6">
    <source>
        <dbReference type="Proteomes" id="UP001152797"/>
    </source>
</evidence>
<feature type="repeat" description="PPR" evidence="2">
    <location>
        <begin position="453"/>
        <end position="487"/>
    </location>
</feature>
<dbReference type="NCBIfam" id="TIGR00756">
    <property type="entry name" value="PPR"/>
    <property type="match status" value="5"/>
</dbReference>
<feature type="repeat" description="PPR" evidence="2">
    <location>
        <begin position="592"/>
        <end position="626"/>
    </location>
</feature>
<dbReference type="EMBL" id="CAMXCT010004713">
    <property type="protein sequence ID" value="CAI4010059.1"/>
    <property type="molecule type" value="Genomic_DNA"/>
</dbReference>
<proteinExistence type="inferred from homology"/>
<evidence type="ECO:0000313" key="4">
    <source>
        <dbReference type="EMBL" id="CAI4010059.1"/>
    </source>
</evidence>
<dbReference type="AlphaFoldDB" id="A0A9P1DGK8"/>
<dbReference type="Pfam" id="PF13812">
    <property type="entry name" value="PPR_3"/>
    <property type="match status" value="5"/>
</dbReference>
<evidence type="ECO:0000313" key="5">
    <source>
        <dbReference type="EMBL" id="CAL4797371.1"/>
    </source>
</evidence>
<sequence length="913" mass="99644">MALLTQEAWLAKQNVRCSTHLPVMRGTSHFQSRSVMRLLVLFLIGVLKMPGHQLGFTVLSQQARSSSFNIHQAHTRKLNDLAARGDVQAALEELRKLLPRASSTLKRLLYNTGIKACANAGDLEKAELVFSEMLEQGIEPNRKGFGKMIEAAASAGNLSAAEDWFRRSAGLCGAEAVHFNLLIGAAAKARNVEAAGTWFQELLRNGVQPDKFTLWSLLEACSSTGDVAKATSFVAKWRSLGLQVTDEHRAALRKVYVKNNDLEAVEEQIRKLEKPGLKDYGMVVDAAARCGNLTAAEFWFQEAEAAGIQPRNAYAILVTLMFAAARAADVARCEHWFQAATEARLQPSGAMYTALVTSAAESLDLVAAEHWLTLCRAQLGPGGSEEATNAALRAAGLRGDLETAEKWAEILLEDGRKLDGYSYRALLTAAARGRNTVAAQRWFRRATREGEVELSTCNAAIQAAARAGDTGLAHEMLQEMRALDVRPDQISYIGLLTSASNARNLAAAEAFLAEAKADGLGKAAIYAPVISCAAKSGNVAIAEKWFLEAEKFGAELDINAFNAMIAAVARVGNLAAAQRWLQRAREAGEEPDLITYTSLISAAAKKRDLKAAQAYMREAIEKGLKPDIVMMNSIISAAAKIGDLKTAEKVFQQALEAGLEPTVVTFSTLITAAVKADDLELAESWLQKCRDFGLPPGAALITPFIAFAARQRDLQLAESWFDRMAEERIQPDMVVYGTLISAAQKAGEGQAADAWLQRALQDGIRLDKNCFGIAVSALANAGALELAMQRLDDMRQLGFSPEARQINAVLKPVSYQTGAFRDGSAQQILERIVAWRVRPDEMSYRYLTRCLGEKAVKQAASEHQLSFKGFETAARHSPKIRQTPDRPKQMQRQKKPTSQGQQRIYLRGRDKPP</sequence>
<dbReference type="InterPro" id="IPR050872">
    <property type="entry name" value="PPR_P_subfamily"/>
</dbReference>
<evidence type="ECO:0000256" key="2">
    <source>
        <dbReference type="PROSITE-ProRule" id="PRU00708"/>
    </source>
</evidence>
<feature type="repeat" description="PPR" evidence="2">
    <location>
        <begin position="662"/>
        <end position="696"/>
    </location>
</feature>
<dbReference type="OrthoDB" id="185373at2759"/>
<protein>
    <submittedName>
        <fullName evidence="5">Pentacotripeptide-repeat region of PRORP domain-containing protein</fullName>
    </submittedName>
</protein>
<feature type="repeat" description="PPR" evidence="2">
    <location>
        <begin position="627"/>
        <end position="661"/>
    </location>
</feature>
<feature type="repeat" description="PPR" evidence="2">
    <location>
        <begin position="175"/>
        <end position="209"/>
    </location>
</feature>
<organism evidence="4">
    <name type="scientific">Cladocopium goreaui</name>
    <dbReference type="NCBI Taxonomy" id="2562237"/>
    <lineage>
        <taxon>Eukaryota</taxon>
        <taxon>Sar</taxon>
        <taxon>Alveolata</taxon>
        <taxon>Dinophyceae</taxon>
        <taxon>Suessiales</taxon>
        <taxon>Symbiodiniaceae</taxon>
        <taxon>Cladocopium</taxon>
    </lineage>
</organism>
<reference evidence="4" key="1">
    <citation type="submission" date="2022-10" db="EMBL/GenBank/DDBJ databases">
        <authorList>
            <person name="Chen Y."/>
            <person name="Dougan E. K."/>
            <person name="Chan C."/>
            <person name="Rhodes N."/>
            <person name="Thang M."/>
        </authorList>
    </citation>
    <scope>NUCLEOTIDE SEQUENCE</scope>
</reference>
<comment type="similarity">
    <text evidence="1">Belongs to the PPR family. P subfamily.</text>
</comment>
<accession>A0A9P1DGK8</accession>
<name>A0A9P1DGK8_9DINO</name>
<dbReference type="InterPro" id="IPR011990">
    <property type="entry name" value="TPR-like_helical_dom_sf"/>
</dbReference>
<dbReference type="EMBL" id="CAMXCT030004713">
    <property type="protein sequence ID" value="CAL4797371.1"/>
    <property type="molecule type" value="Genomic_DNA"/>
</dbReference>
<dbReference type="EMBL" id="CAMXCT020004713">
    <property type="protein sequence ID" value="CAL1163434.1"/>
    <property type="molecule type" value="Genomic_DNA"/>
</dbReference>
<dbReference type="PROSITE" id="PS51375">
    <property type="entry name" value="PPR"/>
    <property type="match status" value="8"/>
</dbReference>
<dbReference type="PANTHER" id="PTHR46128">
    <property type="entry name" value="MITOCHONDRIAL GROUP I INTRON SPLICING FACTOR CCM1"/>
    <property type="match status" value="1"/>
</dbReference>
<dbReference type="Gene3D" id="1.25.40.10">
    <property type="entry name" value="Tetratricopeptide repeat domain"/>
    <property type="match status" value="6"/>
</dbReference>
<dbReference type="Proteomes" id="UP001152797">
    <property type="component" value="Unassembled WGS sequence"/>
</dbReference>
<dbReference type="SUPFAM" id="SSF81901">
    <property type="entry name" value="HCP-like"/>
    <property type="match status" value="1"/>
</dbReference>
<keyword evidence="6" id="KW-1185">Reference proteome</keyword>
<feature type="repeat" description="PPR" evidence="2">
    <location>
        <begin position="767"/>
        <end position="801"/>
    </location>
</feature>
<comment type="caution">
    <text evidence="4">The sequence shown here is derived from an EMBL/GenBank/DDBJ whole genome shotgun (WGS) entry which is preliminary data.</text>
</comment>
<evidence type="ECO:0000256" key="1">
    <source>
        <dbReference type="ARBA" id="ARBA00007626"/>
    </source>
</evidence>
<feature type="region of interest" description="Disordered" evidence="3">
    <location>
        <begin position="870"/>
        <end position="913"/>
    </location>
</feature>
<dbReference type="PANTHER" id="PTHR46128:SF329">
    <property type="entry name" value="MITOCHONDRIAL GROUP I INTRON SPLICING FACTOR DMR1"/>
    <property type="match status" value="1"/>
</dbReference>
<reference evidence="5 6" key="2">
    <citation type="submission" date="2024-05" db="EMBL/GenBank/DDBJ databases">
        <authorList>
            <person name="Chen Y."/>
            <person name="Shah S."/>
            <person name="Dougan E. K."/>
            <person name="Thang M."/>
            <person name="Chan C."/>
        </authorList>
    </citation>
    <scope>NUCLEOTIDE SEQUENCE [LARGE SCALE GENOMIC DNA]</scope>
</reference>
<gene>
    <name evidence="4" type="ORF">C1SCF055_LOCUS35373</name>
</gene>
<feature type="repeat" description="PPR" evidence="2">
    <location>
        <begin position="557"/>
        <end position="591"/>
    </location>
</feature>
<feature type="repeat" description="PPR" evidence="2">
    <location>
        <begin position="106"/>
        <end position="140"/>
    </location>
</feature>
<dbReference type="Pfam" id="PF01535">
    <property type="entry name" value="PPR"/>
    <property type="match status" value="1"/>
</dbReference>
<dbReference type="InterPro" id="IPR002885">
    <property type="entry name" value="PPR_rpt"/>
</dbReference>